<evidence type="ECO:0000256" key="2">
    <source>
        <dbReference type="ARBA" id="ARBA00022771"/>
    </source>
</evidence>
<dbReference type="GO" id="GO:0008270">
    <property type="term" value="F:zinc ion binding"/>
    <property type="evidence" value="ECO:0007669"/>
    <property type="project" value="UniProtKB-KW"/>
</dbReference>
<dbReference type="Proteomes" id="UP000001640">
    <property type="component" value="Chromosome 3"/>
</dbReference>
<dbReference type="GO" id="GO:0000329">
    <property type="term" value="C:fungal-type vacuole membrane"/>
    <property type="evidence" value="ECO:0007669"/>
    <property type="project" value="EnsemblFungi"/>
</dbReference>
<reference evidence="8 9" key="1">
    <citation type="journal article" date="2011" name="Proc. Natl. Acad. Sci. U.S.A.">
        <title>Evolutionary erosion of yeast sex chromosomes by mating-type switching accidents.</title>
        <authorList>
            <person name="Gordon J.L."/>
            <person name="Armisen D."/>
            <person name="Proux-Wera E."/>
            <person name="Oheigeartaigh S.S."/>
            <person name="Byrne K.P."/>
            <person name="Wolfe K.H."/>
        </authorList>
    </citation>
    <scope>NUCLEOTIDE SEQUENCE [LARGE SCALE GENOMIC DNA]</scope>
    <source>
        <strain evidence="9">ATCC 76901 / BCRC 22586 / CBS 4309 / NBRC 1992 / NRRL Y-12630</strain>
    </source>
</reference>
<dbReference type="GO" id="GO:0035091">
    <property type="term" value="F:phosphatidylinositol binding"/>
    <property type="evidence" value="ECO:0007669"/>
    <property type="project" value="EnsemblFungi"/>
</dbReference>
<name>G0VCT8_NAUCA</name>
<dbReference type="GO" id="GO:0035542">
    <property type="term" value="P:regulation of SNARE complex assembly"/>
    <property type="evidence" value="ECO:0007669"/>
    <property type="project" value="EnsemblFungi"/>
</dbReference>
<dbReference type="Pfam" id="PF05131">
    <property type="entry name" value="Pep3_Vps18"/>
    <property type="match status" value="1"/>
</dbReference>
<dbReference type="GO" id="GO:0030897">
    <property type="term" value="C:HOPS complex"/>
    <property type="evidence" value="ECO:0007669"/>
    <property type="project" value="EnsemblFungi"/>
</dbReference>
<protein>
    <submittedName>
        <fullName evidence="8">Uncharacterized protein</fullName>
    </submittedName>
</protein>
<dbReference type="eggNOG" id="KOG2034">
    <property type="taxonomic scope" value="Eukaryota"/>
</dbReference>
<keyword evidence="9" id="KW-1185">Reference proteome</keyword>
<dbReference type="HOGENOM" id="CLU_003488_0_0_1"/>
<dbReference type="KEGG" id="ncs:NCAS_0C03080"/>
<sequence length="968" mass="111610">MNIEIEHVQFDFFKELSNNIASLQVKSNKLCFALRSGQLYLIDLNTPSIINTFQVPLLKTQANSERILTVWLSPHASNLIIKTNFAKYYFLDTLSFSKPTSNSAPASEQPKGKGLITVRKLVKRNCDVRTVQWINDECVLCGTTQGELFLMKSSPTKPVEPTVSLIFQDSSSIDGIQWVDPGLVLAVADKIMYWHNVPSLLTSSDPLKKLAPTETEIFEKLPRDSTNKFTTLGSSFAWVTNTGIIFGDLTNDTNNDNQTNHNQLSNAKVFLNVELSESNHCIKDIMLTQFHIIILRGPILTIINKLNNKVIFEESIMDASKMLGLAADHQQDTEDSTFWCYSNNNIYEIILNDEANSVWKLLCEQEKFDLALSLKGLNKFQKSDINLYKGEKLLLGLPSERTLAANCLGHSFSLPITSIALKIMNIDHDDDNEEANVTLHTYLMTKLDTLDKTNEVQQIILSTWIVWIFMQRLNELDEKINIEKNINGITNLQKSKKQLIEQLNQFLTDHLDCIDKDTVYQIFHKQNRKQILLDFANLIKDYQYVLKYWIRLENWYESLKVLLYLKDPILVYKYSDVLLINSPDATINTWMKIDNINVIELIPSILNYYTNFQKQNSGIILQNSYHTENYALTYLKWYIKNYYHNDNVNDSIIYNTALYMMIAANGTIVEPLKKLNVDDLSMEETFEQQVIQFLRMYKGNYDTDFILRLSLKFKRVNVSIFLYTQLKLYDDAVTLALDNKMVDAAKLVVNDPTLQDDNKLKKELWLRIAKVLLYQGTDAAAPIDIKETIRSIINESNEVVEIKDLLPLFNEFTTIANLKDELIRSLEKHSSSMLQISEDIKKSIVLKNDIRNEIKTFQQRYQILEPGVSCDSCHKFLQTRKFLVFPCGHCFHTDCLIKAILKSNDYQLKNKIENFQRKMTKEKKKKSINFSNLESIIATKCCLCSDININKIDDPIVVNEEDAAKWDL</sequence>
<dbReference type="PANTHER" id="PTHR23323">
    <property type="entry name" value="VACUOLAR PROTEIN SORTING-ASSOCIATED PROTEIN"/>
    <property type="match status" value="1"/>
</dbReference>
<dbReference type="GO" id="GO:0030674">
    <property type="term" value="F:protein-macromolecule adaptor activity"/>
    <property type="evidence" value="ECO:0007669"/>
    <property type="project" value="EnsemblFungi"/>
</dbReference>
<dbReference type="GO" id="GO:0032889">
    <property type="term" value="P:regulation of vacuole fusion, non-autophagic"/>
    <property type="evidence" value="ECO:0007669"/>
    <property type="project" value="EnsemblFungi"/>
</dbReference>
<proteinExistence type="predicted"/>
<dbReference type="GO" id="GO:0006904">
    <property type="term" value="P:vesicle docking involved in exocytosis"/>
    <property type="evidence" value="ECO:0007669"/>
    <property type="project" value="EnsemblFungi"/>
</dbReference>
<dbReference type="GO" id="GO:0099022">
    <property type="term" value="P:vesicle tethering"/>
    <property type="evidence" value="ECO:0007669"/>
    <property type="project" value="EnsemblFungi"/>
</dbReference>
<dbReference type="InterPro" id="IPR058919">
    <property type="entry name" value="Pep3/Vps18_RING_C"/>
</dbReference>
<evidence type="ECO:0000256" key="4">
    <source>
        <dbReference type="ARBA" id="ARBA00023136"/>
    </source>
</evidence>
<dbReference type="CDD" id="cd16462">
    <property type="entry name" value="RING-H2_Pep3p-like"/>
    <property type="match status" value="1"/>
</dbReference>
<dbReference type="PANTHER" id="PTHR23323:SF26">
    <property type="entry name" value="VACUOLAR PROTEIN SORTING-ASSOCIATED PROTEIN 18 HOMOLOG"/>
    <property type="match status" value="1"/>
</dbReference>
<evidence type="ECO:0000259" key="6">
    <source>
        <dbReference type="Pfam" id="PF05131"/>
    </source>
</evidence>
<evidence type="ECO:0000313" key="9">
    <source>
        <dbReference type="Proteomes" id="UP000001640"/>
    </source>
</evidence>
<keyword evidence="2" id="KW-0863">Zinc-finger</keyword>
<evidence type="ECO:0000256" key="3">
    <source>
        <dbReference type="ARBA" id="ARBA00022833"/>
    </source>
</evidence>
<dbReference type="SUPFAM" id="SSF50978">
    <property type="entry name" value="WD40 repeat-like"/>
    <property type="match status" value="1"/>
</dbReference>
<accession>G0VCT8</accession>
<dbReference type="RefSeq" id="XP_003675664.1">
    <property type="nucleotide sequence ID" value="XM_003675616.1"/>
</dbReference>
<dbReference type="GO" id="GO:0006895">
    <property type="term" value="P:Golgi to endosome transport"/>
    <property type="evidence" value="ECO:0007669"/>
    <property type="project" value="EnsemblFungi"/>
</dbReference>
<evidence type="ECO:0000256" key="1">
    <source>
        <dbReference type="ARBA" id="ARBA00022723"/>
    </source>
</evidence>
<reference key="2">
    <citation type="submission" date="2011-08" db="EMBL/GenBank/DDBJ databases">
        <title>Genome sequence of Naumovozyma castellii.</title>
        <authorList>
            <person name="Gordon J.L."/>
            <person name="Armisen D."/>
            <person name="Proux-Wera E."/>
            <person name="OhEigeartaigh S.S."/>
            <person name="Byrne K.P."/>
            <person name="Wolfe K.H."/>
        </authorList>
    </citation>
    <scope>NUCLEOTIDE SEQUENCE</scope>
    <source>
        <strain>Type strain:CBS 4309</strain>
    </source>
</reference>
<dbReference type="OMA" id="KFFVFPC"/>
<dbReference type="GO" id="GO:0005829">
    <property type="term" value="C:cytosol"/>
    <property type="evidence" value="ECO:0007669"/>
    <property type="project" value="GOC"/>
</dbReference>
<keyword evidence="1" id="KW-0479">Metal-binding</keyword>
<dbReference type="InParanoid" id="G0VCT8"/>
<evidence type="ECO:0000256" key="5">
    <source>
        <dbReference type="ARBA" id="ARBA00029433"/>
    </source>
</evidence>
<feature type="domain" description="Pep3/Vps18 RING C-terminal" evidence="7">
    <location>
        <begin position="865"/>
        <end position="950"/>
    </location>
</feature>
<gene>
    <name evidence="8" type="primary">NCAS0C03080</name>
    <name evidence="8" type="ordered locus">NCAS_0C03080</name>
</gene>
<dbReference type="GO" id="GO:0007032">
    <property type="term" value="P:endosome organization"/>
    <property type="evidence" value="ECO:0007669"/>
    <property type="project" value="TreeGrafter"/>
</dbReference>
<comment type="subcellular location">
    <subcellularLocation>
        <location evidence="5">Endomembrane system</location>
        <topology evidence="5">Peripheral membrane protein</topology>
        <orientation evidence="5">Cytoplasmic side</orientation>
    </subcellularLocation>
</comment>
<dbReference type="SUPFAM" id="SSF57850">
    <property type="entry name" value="RING/U-box"/>
    <property type="match status" value="1"/>
</dbReference>
<dbReference type="EMBL" id="HE576754">
    <property type="protein sequence ID" value="CCC69298.1"/>
    <property type="molecule type" value="Genomic_DNA"/>
</dbReference>
<dbReference type="GO" id="GO:0033263">
    <property type="term" value="C:CORVET complex"/>
    <property type="evidence" value="ECO:0007669"/>
    <property type="project" value="EnsemblFungi"/>
</dbReference>
<evidence type="ECO:0000313" key="8">
    <source>
        <dbReference type="EMBL" id="CCC69298.1"/>
    </source>
</evidence>
<dbReference type="FunCoup" id="G0VCT8">
    <property type="interactions" value="933"/>
</dbReference>
<organism evidence="8 9">
    <name type="scientific">Naumovozyma castellii</name>
    <name type="common">Yeast</name>
    <name type="synonym">Saccharomyces castellii</name>
    <dbReference type="NCBI Taxonomy" id="27288"/>
    <lineage>
        <taxon>Eukaryota</taxon>
        <taxon>Fungi</taxon>
        <taxon>Dikarya</taxon>
        <taxon>Ascomycota</taxon>
        <taxon>Saccharomycotina</taxon>
        <taxon>Saccharomycetes</taxon>
        <taxon>Saccharomycetales</taxon>
        <taxon>Saccharomycetaceae</taxon>
        <taxon>Naumovozyma</taxon>
    </lineage>
</organism>
<dbReference type="AlphaFoldDB" id="G0VCT8"/>
<dbReference type="InterPro" id="IPR036322">
    <property type="entry name" value="WD40_repeat_dom_sf"/>
</dbReference>
<dbReference type="GO" id="GO:0042144">
    <property type="term" value="P:vacuole fusion, non-autophagic"/>
    <property type="evidence" value="ECO:0007669"/>
    <property type="project" value="EnsemblFungi"/>
</dbReference>
<dbReference type="STRING" id="1064592.G0VCT8"/>
<dbReference type="GO" id="GO:0045324">
    <property type="term" value="P:late endosome to vacuole transport"/>
    <property type="evidence" value="ECO:0007669"/>
    <property type="project" value="EnsemblFungi"/>
</dbReference>
<dbReference type="Pfam" id="PF26148">
    <property type="entry name" value="VPS18_RING_C"/>
    <property type="match status" value="1"/>
</dbReference>
<evidence type="ECO:0000259" key="7">
    <source>
        <dbReference type="Pfam" id="PF26148"/>
    </source>
</evidence>
<dbReference type="GO" id="GO:0031901">
    <property type="term" value="C:early endosome membrane"/>
    <property type="evidence" value="ECO:0007669"/>
    <property type="project" value="EnsemblFungi"/>
</dbReference>
<dbReference type="InterPro" id="IPR007810">
    <property type="entry name" value="Pep3/Vps18_beta-prop"/>
</dbReference>
<dbReference type="GeneID" id="96902881"/>
<keyword evidence="4" id="KW-0472">Membrane</keyword>
<keyword evidence="3" id="KW-0862">Zinc</keyword>
<feature type="domain" description="Pep3/Vps18 beta-propeller" evidence="6">
    <location>
        <begin position="1"/>
        <end position="350"/>
    </location>
</feature>
<dbReference type="OrthoDB" id="1845386at2759"/>